<feature type="compositionally biased region" description="Polar residues" evidence="1">
    <location>
        <begin position="375"/>
        <end position="397"/>
    </location>
</feature>
<comment type="caution">
    <text evidence="3">The sequence shown here is derived from an EMBL/GenBank/DDBJ whole genome shotgun (WGS) entry which is preliminary data.</text>
</comment>
<feature type="region of interest" description="Disordered" evidence="1">
    <location>
        <begin position="350"/>
        <end position="465"/>
    </location>
</feature>
<feature type="compositionally biased region" description="Low complexity" evidence="1">
    <location>
        <begin position="40"/>
        <end position="59"/>
    </location>
</feature>
<dbReference type="InterPro" id="IPR050302">
    <property type="entry name" value="Rab_GAP_TBC_domain"/>
</dbReference>
<dbReference type="EMBL" id="ONZQ02000008">
    <property type="protein sequence ID" value="SPO03540.1"/>
    <property type="molecule type" value="Genomic_DNA"/>
</dbReference>
<dbReference type="PROSITE" id="PS50086">
    <property type="entry name" value="TBC_RABGAP"/>
    <property type="match status" value="1"/>
</dbReference>
<feature type="compositionally biased region" description="Basic and acidic residues" evidence="1">
    <location>
        <begin position="550"/>
        <end position="561"/>
    </location>
</feature>
<feature type="compositionally biased region" description="Low complexity" evidence="1">
    <location>
        <begin position="533"/>
        <end position="548"/>
    </location>
</feature>
<dbReference type="SMART" id="SM00164">
    <property type="entry name" value="TBC"/>
    <property type="match status" value="1"/>
</dbReference>
<evidence type="ECO:0000256" key="1">
    <source>
        <dbReference type="SAM" id="MobiDB-lite"/>
    </source>
</evidence>
<dbReference type="InterPro" id="IPR000195">
    <property type="entry name" value="Rab-GAP-TBC_dom"/>
</dbReference>
<feature type="compositionally biased region" description="Polar residues" evidence="1">
    <location>
        <begin position="438"/>
        <end position="448"/>
    </location>
</feature>
<keyword evidence="4" id="KW-1185">Reference proteome</keyword>
<organism evidence="3 4">
    <name type="scientific">Cephalotrichum gorgonifer</name>
    <dbReference type="NCBI Taxonomy" id="2041049"/>
    <lineage>
        <taxon>Eukaryota</taxon>
        <taxon>Fungi</taxon>
        <taxon>Dikarya</taxon>
        <taxon>Ascomycota</taxon>
        <taxon>Pezizomycotina</taxon>
        <taxon>Sordariomycetes</taxon>
        <taxon>Hypocreomycetidae</taxon>
        <taxon>Microascales</taxon>
        <taxon>Microascaceae</taxon>
        <taxon>Cephalotrichum</taxon>
    </lineage>
</organism>
<dbReference type="AlphaFoldDB" id="A0AAE8SW85"/>
<proteinExistence type="predicted"/>
<dbReference type="GO" id="GO:0005096">
    <property type="term" value="F:GTPase activator activity"/>
    <property type="evidence" value="ECO:0007669"/>
    <property type="project" value="TreeGrafter"/>
</dbReference>
<protein>
    <submittedName>
        <fullName evidence="3">Related to MDR1 - Mac1p interacting protein</fullName>
    </submittedName>
</protein>
<reference evidence="3" key="1">
    <citation type="submission" date="2018-03" db="EMBL/GenBank/DDBJ databases">
        <authorList>
            <person name="Guldener U."/>
        </authorList>
    </citation>
    <scope>NUCLEOTIDE SEQUENCE</scope>
</reference>
<dbReference type="SUPFAM" id="SSF47923">
    <property type="entry name" value="Ypt/Rab-GAP domain of gyp1p"/>
    <property type="match status" value="2"/>
</dbReference>
<feature type="domain" description="Rab-GAP TBC" evidence="2">
    <location>
        <begin position="745"/>
        <end position="940"/>
    </location>
</feature>
<dbReference type="FunFam" id="1.10.8.270:FF:000026">
    <property type="entry name" value="TBC (Tre-2/Bub2/Cdc16) domain family"/>
    <property type="match status" value="1"/>
</dbReference>
<evidence type="ECO:0000313" key="3">
    <source>
        <dbReference type="EMBL" id="SPO03540.1"/>
    </source>
</evidence>
<feature type="region of interest" description="Disordered" evidence="1">
    <location>
        <begin position="599"/>
        <end position="642"/>
    </location>
</feature>
<dbReference type="Gene3D" id="1.10.8.270">
    <property type="entry name" value="putative rabgap domain of human tbc1 domain family member 14 like domains"/>
    <property type="match status" value="1"/>
</dbReference>
<dbReference type="Pfam" id="PF00566">
    <property type="entry name" value="RabGAP-TBC"/>
    <property type="match status" value="1"/>
</dbReference>
<accession>A0AAE8SW85</accession>
<feature type="region of interest" description="Disordered" evidence="1">
    <location>
        <begin position="272"/>
        <end position="333"/>
    </location>
</feature>
<dbReference type="PANTHER" id="PTHR47219">
    <property type="entry name" value="RAB GTPASE-ACTIVATING PROTEIN 1-LIKE"/>
    <property type="match status" value="1"/>
</dbReference>
<evidence type="ECO:0000259" key="2">
    <source>
        <dbReference type="PROSITE" id="PS50086"/>
    </source>
</evidence>
<dbReference type="GO" id="GO:0031267">
    <property type="term" value="F:small GTPase binding"/>
    <property type="evidence" value="ECO:0007669"/>
    <property type="project" value="TreeGrafter"/>
</dbReference>
<feature type="region of interest" description="Disordered" evidence="1">
    <location>
        <begin position="1"/>
        <end position="85"/>
    </location>
</feature>
<dbReference type="InterPro" id="IPR035969">
    <property type="entry name" value="Rab-GAP_TBC_sf"/>
</dbReference>
<evidence type="ECO:0000313" key="4">
    <source>
        <dbReference type="Proteomes" id="UP001187682"/>
    </source>
</evidence>
<feature type="compositionally biased region" description="Polar residues" evidence="1">
    <location>
        <begin position="13"/>
        <end position="31"/>
    </location>
</feature>
<name>A0AAE8SW85_9PEZI</name>
<feature type="region of interest" description="Disordered" evidence="1">
    <location>
        <begin position="1023"/>
        <end position="1042"/>
    </location>
</feature>
<sequence>MVPSPPAPASLERSVSQQSGTSVKSYRSSTVRGPPRSRKASQALSSASSTAASDKSLTSFPSFSPESPRATRASPPKSRKASLYDEGTAMSSARALVDGLVDSASPSRAARGALFEDTPISSRNIPGSLHHADDSHIERLMARHGALWLVRQLATDLAQRDAQMAAIRRRADNRERALRKIVLECGLSNMELETRLRTIEAETRANGGPGLGGGGGGICDLMNDAMQDNDVYGGAQALDATIRARGVSAASKEAQPKGTIRGWKDYFWGGGTTKRDSRASSASGEVPPRAGRTTSALDNKRPPLQDDLFSPPPDSDSVASSRASSVAPQSGERKASASLASLALRLVAGGSNASREGSSSERGRSISASVGAGTGTDTTRTPSMASARTTQSNRTGSTQGGPRALMSIRRNPNVASAAAVVRTQQQDRKDGIGGSPPSGRSLNSQQESYGPVEMDTILPPEGQPPTLAQAYNNNYGAPEFLTDRFGFIYDQRRKKRQREAAQMSRFMKNSRAETLADGRADIPSTAADDHPASPTYSPSDSRPDSPGSMLEDREEGRPPKRWQDYLKIATFPTELLAHMPTISAPSLEVLEASETAATAKAPALTSDDRGFVPTVKPTSAVDNDAGVPTPEPDPSSSSATVVKEDTEPVRLLLQQLNDVHDSLQREKTVRWNDFLRKVRAERRREGEAAVAAAAAAASARFERPAVILPEAKLADGEMIGISGLGNKGKVGRAKWNEFKTLVLGGIPASYRNKVWSECSGASALRIPGYYDDLVSRTGGRGGGPSDDDPAVVAQIDMDIRRTLTDNIFFRRGPGVERLSEVLLAYARRNPEVGYCQGMNLITANLLLVMPSAEDAFWILASIVENILPGGYYDHSLLASRADQQVLRRYVADLLPRLSQHLDSLGVELEALTFQWFLSVFTDCLSAEALFRVWDVVLCTNDGSTFLFQVALALLKLNEASLLRCEGSAAVYTYINHQVTNHAISIDGLIHASEALRRVVRREDVEERRAEAVRGEREVMREREAMRAEVASGKGKARGDGAE</sequence>
<dbReference type="FunFam" id="1.10.472.80:FF:000046">
    <property type="entry name" value="TBC domain-containing protein"/>
    <property type="match status" value="1"/>
</dbReference>
<feature type="compositionally biased region" description="Low complexity" evidence="1">
    <location>
        <begin position="305"/>
        <end position="333"/>
    </location>
</feature>
<dbReference type="Proteomes" id="UP001187682">
    <property type="component" value="Unassembled WGS sequence"/>
</dbReference>
<feature type="region of interest" description="Disordered" evidence="1">
    <location>
        <begin position="521"/>
        <end position="561"/>
    </location>
</feature>
<gene>
    <name evidence="3" type="ORF">DNG_06223</name>
</gene>
<dbReference type="Gene3D" id="1.10.472.80">
    <property type="entry name" value="Ypt/Rab-GAP domain of gyp1p, domain 3"/>
    <property type="match status" value="1"/>
</dbReference>
<dbReference type="PANTHER" id="PTHR47219:SF20">
    <property type="entry name" value="TBC1 DOMAIN FAMILY MEMBER 2B"/>
    <property type="match status" value="1"/>
</dbReference>